<proteinExistence type="predicted"/>
<dbReference type="OrthoDB" id="5178186at2"/>
<sequence length="174" mass="19081">MKLIDDHEKAVELLTAYTGRLEARFDRLVEDPSTDRFTADDLMAAYLHGGRGFTRQVVADLLYSDTYAELLAEVGDDTHLFKAKKKQVTAALELFEALQELPGVGPATAAKLVARKRPKLFPVGVAGADEVWELREALAADADQVSAMKKARKDAGMPKSVTPLRVVEILNART</sequence>
<dbReference type="RefSeq" id="WP_018020774.1">
    <property type="nucleotide sequence ID" value="NZ_AQUX01000001.1"/>
</dbReference>
<dbReference type="STRING" id="558173.CDOO_09895"/>
<dbReference type="Proteomes" id="UP000029914">
    <property type="component" value="Chromosome"/>
</dbReference>
<name>A0A097IHD8_9CORY</name>
<organism evidence="1 2">
    <name type="scientific">Corynebacterium doosanense CAU 212 = DSM 45436</name>
    <dbReference type="NCBI Taxonomy" id="558173"/>
    <lineage>
        <taxon>Bacteria</taxon>
        <taxon>Bacillati</taxon>
        <taxon>Actinomycetota</taxon>
        <taxon>Actinomycetes</taxon>
        <taxon>Mycobacteriales</taxon>
        <taxon>Corynebacteriaceae</taxon>
        <taxon>Corynebacterium</taxon>
    </lineage>
</organism>
<dbReference type="InterPro" id="IPR046275">
    <property type="entry name" value="DUF6308"/>
</dbReference>
<dbReference type="KEGG" id="cdo:CDOO_09895"/>
<evidence type="ECO:0000313" key="1">
    <source>
        <dbReference type="EMBL" id="AIT61546.1"/>
    </source>
</evidence>
<keyword evidence="2" id="KW-1185">Reference proteome</keyword>
<dbReference type="EMBL" id="CP006764">
    <property type="protein sequence ID" value="AIT61546.1"/>
    <property type="molecule type" value="Genomic_DNA"/>
</dbReference>
<protein>
    <submittedName>
        <fullName evidence="1">Uncharacterized protein</fullName>
    </submittedName>
</protein>
<evidence type="ECO:0000313" key="2">
    <source>
        <dbReference type="Proteomes" id="UP000029914"/>
    </source>
</evidence>
<dbReference type="Pfam" id="PF19827">
    <property type="entry name" value="DUF6308"/>
    <property type="match status" value="1"/>
</dbReference>
<dbReference type="HOGENOM" id="CLU_1537495_0_0_11"/>
<accession>A0A097IHD8</accession>
<dbReference type="AlphaFoldDB" id="A0A097IHD8"/>
<reference evidence="1 2" key="1">
    <citation type="submission" date="2013-09" db="EMBL/GenBank/DDBJ databases">
        <title>Complete genome sequence of Corynebacterium doosanense CAU 212(T) (=DSM 45436(T)), isolated from activated sludge.</title>
        <authorList>
            <person name="Schaffert L."/>
            <person name="Albersmeier A."/>
            <person name="Kalinowski J."/>
            <person name="Ruckert C."/>
        </authorList>
    </citation>
    <scope>NUCLEOTIDE SEQUENCE [LARGE SCALE GENOMIC DNA]</scope>
    <source>
        <strain evidence="1 2">CAU 212</strain>
    </source>
</reference>
<gene>
    <name evidence="1" type="ORF">CDOO_09895</name>
</gene>